<dbReference type="InParanoid" id="A0A317ZG15"/>
<dbReference type="Gene3D" id="3.10.350.10">
    <property type="entry name" value="LysM domain"/>
    <property type="match status" value="1"/>
</dbReference>
<dbReference type="AlphaFoldDB" id="A0A317ZG15"/>
<keyword evidence="3" id="KW-1185">Reference proteome</keyword>
<dbReference type="CDD" id="cd00118">
    <property type="entry name" value="LysM"/>
    <property type="match status" value="1"/>
</dbReference>
<name>A0A317ZG15_9BACT</name>
<dbReference type="PROSITE" id="PS51782">
    <property type="entry name" value="LYSM"/>
    <property type="match status" value="1"/>
</dbReference>
<dbReference type="SMART" id="SM00257">
    <property type="entry name" value="LysM"/>
    <property type="match status" value="1"/>
</dbReference>
<reference evidence="2 3" key="1">
    <citation type="submission" date="2018-05" db="EMBL/GenBank/DDBJ databases">
        <title>Coraliomargarita sinensis sp. nov., isolated from a marine solar saltern.</title>
        <authorList>
            <person name="Zhou L.Y."/>
        </authorList>
    </citation>
    <scope>NUCLEOTIDE SEQUENCE [LARGE SCALE GENOMIC DNA]</scope>
    <source>
        <strain evidence="2 3">WN38</strain>
    </source>
</reference>
<gene>
    <name evidence="2" type="ORF">DDZ13_14915</name>
</gene>
<dbReference type="InterPro" id="IPR036779">
    <property type="entry name" value="LysM_dom_sf"/>
</dbReference>
<dbReference type="EMBL" id="QHJQ01000018">
    <property type="protein sequence ID" value="PXA02878.1"/>
    <property type="molecule type" value="Genomic_DNA"/>
</dbReference>
<dbReference type="Proteomes" id="UP000247099">
    <property type="component" value="Unassembled WGS sequence"/>
</dbReference>
<proteinExistence type="predicted"/>
<evidence type="ECO:0000313" key="3">
    <source>
        <dbReference type="Proteomes" id="UP000247099"/>
    </source>
</evidence>
<comment type="caution">
    <text evidence="2">The sequence shown here is derived from an EMBL/GenBank/DDBJ whole genome shotgun (WGS) entry which is preliminary data.</text>
</comment>
<organism evidence="2 3">
    <name type="scientific">Coraliomargarita sinensis</name>
    <dbReference type="NCBI Taxonomy" id="2174842"/>
    <lineage>
        <taxon>Bacteria</taxon>
        <taxon>Pseudomonadati</taxon>
        <taxon>Verrucomicrobiota</taxon>
        <taxon>Opitutia</taxon>
        <taxon>Puniceicoccales</taxon>
        <taxon>Coraliomargaritaceae</taxon>
        <taxon>Coraliomargarita</taxon>
    </lineage>
</organism>
<dbReference type="Pfam" id="PF01476">
    <property type="entry name" value="LysM"/>
    <property type="match status" value="1"/>
</dbReference>
<protein>
    <recommendedName>
        <fullName evidence="1">LysM domain-containing protein</fullName>
    </recommendedName>
</protein>
<dbReference type="InterPro" id="IPR018392">
    <property type="entry name" value="LysM"/>
</dbReference>
<evidence type="ECO:0000313" key="2">
    <source>
        <dbReference type="EMBL" id="PXA02878.1"/>
    </source>
</evidence>
<feature type="domain" description="LysM" evidence="1">
    <location>
        <begin position="98"/>
        <end position="142"/>
    </location>
</feature>
<dbReference type="SUPFAM" id="SSF54106">
    <property type="entry name" value="LysM domain"/>
    <property type="match status" value="1"/>
</dbReference>
<accession>A0A317ZG15</accession>
<sequence length="157" mass="17453">MLHVGQKMNKQIRNIAIVLPTVLSMISCGTTDFSSSRAKKEAKEEAFVETPLHEGVYRSVPNAGVPSRSHPNVHFGPFLKPDPNLDHSTDAEYPKKGIVYHVTDDDTLASIASAQNSRISWIIQANRLQNPYSLKEGEPIFVPLENQSPTSRSRTTR</sequence>
<evidence type="ECO:0000259" key="1">
    <source>
        <dbReference type="PROSITE" id="PS51782"/>
    </source>
</evidence>
<dbReference type="PROSITE" id="PS51257">
    <property type="entry name" value="PROKAR_LIPOPROTEIN"/>
    <property type="match status" value="1"/>
</dbReference>